<name>A0A5K7YQ14_9BACT</name>
<reference evidence="1 2" key="1">
    <citation type="submission" date="2019-11" db="EMBL/GenBank/DDBJ databases">
        <title>Comparative genomics of hydrocarbon-degrading Desulfosarcina strains.</title>
        <authorList>
            <person name="Watanabe M."/>
            <person name="Kojima H."/>
            <person name="Fukui M."/>
        </authorList>
    </citation>
    <scope>NUCLEOTIDE SEQUENCE [LARGE SCALE GENOMIC DNA]</scope>
    <source>
        <strain evidence="1 2">PL12</strain>
    </source>
</reference>
<evidence type="ECO:0000313" key="2">
    <source>
        <dbReference type="Proteomes" id="UP000427906"/>
    </source>
</evidence>
<dbReference type="Proteomes" id="UP000427906">
    <property type="component" value="Chromosome"/>
</dbReference>
<dbReference type="AlphaFoldDB" id="A0A5K7YQ14"/>
<sequence>MKAGARRPYQRRRTENSFRSVVLGLERTAMPASVRLNHRDGIGGIR</sequence>
<organism evidence="1 2">
    <name type="scientific">Desulfosarcina alkanivorans</name>
    <dbReference type="NCBI Taxonomy" id="571177"/>
    <lineage>
        <taxon>Bacteria</taxon>
        <taxon>Pseudomonadati</taxon>
        <taxon>Thermodesulfobacteriota</taxon>
        <taxon>Desulfobacteria</taxon>
        <taxon>Desulfobacterales</taxon>
        <taxon>Desulfosarcinaceae</taxon>
        <taxon>Desulfosarcina</taxon>
    </lineage>
</organism>
<protein>
    <submittedName>
        <fullName evidence="1">Uncharacterized protein</fullName>
    </submittedName>
</protein>
<dbReference type="KEGG" id="dalk:DSCA_47480"/>
<proteinExistence type="predicted"/>
<evidence type="ECO:0000313" key="1">
    <source>
        <dbReference type="EMBL" id="BBO70818.1"/>
    </source>
</evidence>
<gene>
    <name evidence="1" type="ORF">DSCA_47480</name>
</gene>
<keyword evidence="2" id="KW-1185">Reference proteome</keyword>
<accession>A0A5K7YQ14</accession>
<dbReference type="EMBL" id="AP021874">
    <property type="protein sequence ID" value="BBO70818.1"/>
    <property type="molecule type" value="Genomic_DNA"/>
</dbReference>